<dbReference type="PANTHER" id="PTHR23078:SF3">
    <property type="entry name" value="VESICLE-FUSING ATPASE"/>
    <property type="match status" value="1"/>
</dbReference>
<dbReference type="InterPro" id="IPR004201">
    <property type="entry name" value="Cdc48_dom2"/>
</dbReference>
<organism evidence="11 12">
    <name type="scientific">Claviceps humidiphila</name>
    <dbReference type="NCBI Taxonomy" id="1294629"/>
    <lineage>
        <taxon>Eukaryota</taxon>
        <taxon>Fungi</taxon>
        <taxon>Dikarya</taxon>
        <taxon>Ascomycota</taxon>
        <taxon>Pezizomycotina</taxon>
        <taxon>Sordariomycetes</taxon>
        <taxon>Hypocreomycetidae</taxon>
        <taxon>Hypocreales</taxon>
        <taxon>Clavicipitaceae</taxon>
        <taxon>Claviceps</taxon>
    </lineage>
</organism>
<comment type="function">
    <text evidence="6 8">Required for vesicle-mediated transport. Catalyzes the fusion of transport vesicles within the Golgi cisternae. Is also required for transport from the endoplasmic reticulum to the Golgi stack. Seems to function as a fusion protein required for the delivery of cargo proteins to all compartments of the Golgi stack independent of vesicle origin.</text>
</comment>
<dbReference type="CDD" id="cd00009">
    <property type="entry name" value="AAA"/>
    <property type="match status" value="1"/>
</dbReference>
<proteinExistence type="inferred from homology"/>
<dbReference type="Pfam" id="PF17862">
    <property type="entry name" value="AAA_lid_3"/>
    <property type="match status" value="1"/>
</dbReference>
<dbReference type="GO" id="GO:0016887">
    <property type="term" value="F:ATP hydrolysis activity"/>
    <property type="evidence" value="ECO:0007669"/>
    <property type="project" value="InterPro"/>
</dbReference>
<keyword evidence="2 8" id="KW-0813">Transport</keyword>
<dbReference type="GO" id="GO:0035494">
    <property type="term" value="P:SNARE complex disassembly"/>
    <property type="evidence" value="ECO:0007669"/>
    <property type="project" value="InterPro"/>
</dbReference>
<feature type="compositionally biased region" description="Gly residues" evidence="9">
    <location>
        <begin position="9"/>
        <end position="20"/>
    </location>
</feature>
<keyword evidence="4 8" id="KW-0067">ATP-binding</keyword>
<evidence type="ECO:0000256" key="2">
    <source>
        <dbReference type="ARBA" id="ARBA00022448"/>
    </source>
</evidence>
<dbReference type="InterPro" id="IPR029067">
    <property type="entry name" value="CDC48_domain_2-like_sf"/>
</dbReference>
<dbReference type="GO" id="GO:0005795">
    <property type="term" value="C:Golgi stack"/>
    <property type="evidence" value="ECO:0007669"/>
    <property type="project" value="TreeGrafter"/>
</dbReference>
<comment type="caution">
    <text evidence="11">The sequence shown here is derived from an EMBL/GenBank/DDBJ whole genome shotgun (WGS) entry which is preliminary data.</text>
</comment>
<evidence type="ECO:0000256" key="3">
    <source>
        <dbReference type="ARBA" id="ARBA00022741"/>
    </source>
</evidence>
<dbReference type="EMBL" id="SRQM01000028">
    <property type="protein sequence ID" value="KAG6121941.1"/>
    <property type="molecule type" value="Genomic_DNA"/>
</dbReference>
<keyword evidence="3 8" id="KW-0547">Nucleotide-binding</keyword>
<dbReference type="Gene3D" id="3.10.330.10">
    <property type="match status" value="1"/>
</dbReference>
<evidence type="ECO:0000256" key="6">
    <source>
        <dbReference type="ARBA" id="ARBA00056429"/>
    </source>
</evidence>
<evidence type="ECO:0000256" key="7">
    <source>
        <dbReference type="ARBA" id="ARBA00068637"/>
    </source>
</evidence>
<dbReference type="FunFam" id="3.40.50.300:FF:000166">
    <property type="entry name" value="vesicle-fusing ATPase isoform X1"/>
    <property type="match status" value="1"/>
</dbReference>
<dbReference type="InterPro" id="IPR027417">
    <property type="entry name" value="P-loop_NTPase"/>
</dbReference>
<dbReference type="FunFam" id="3.40.50.300:FF:000187">
    <property type="entry name" value="Vesicular-fusion ATPase SEC18"/>
    <property type="match status" value="1"/>
</dbReference>
<dbReference type="SUPFAM" id="SSF50692">
    <property type="entry name" value="ADC-like"/>
    <property type="match status" value="1"/>
</dbReference>
<dbReference type="Gene3D" id="2.40.40.20">
    <property type="match status" value="1"/>
</dbReference>
<evidence type="ECO:0000313" key="11">
    <source>
        <dbReference type="EMBL" id="KAG6121941.1"/>
    </source>
</evidence>
<evidence type="ECO:0000256" key="9">
    <source>
        <dbReference type="SAM" id="MobiDB-lite"/>
    </source>
</evidence>
<dbReference type="PROSITE" id="PS00674">
    <property type="entry name" value="AAA"/>
    <property type="match status" value="1"/>
</dbReference>
<dbReference type="GO" id="GO:0006891">
    <property type="term" value="P:intra-Golgi vesicle-mediated transport"/>
    <property type="evidence" value="ECO:0007669"/>
    <property type="project" value="TreeGrafter"/>
</dbReference>
<accession>A0A9P7Q6T8</accession>
<dbReference type="InterPro" id="IPR041569">
    <property type="entry name" value="AAA_lid_3"/>
</dbReference>
<evidence type="ECO:0000313" key="12">
    <source>
        <dbReference type="Proteomes" id="UP000732380"/>
    </source>
</evidence>
<dbReference type="InterPro" id="IPR003959">
    <property type="entry name" value="ATPase_AAA_core"/>
</dbReference>
<keyword evidence="5 8" id="KW-0653">Protein transport</keyword>
<evidence type="ECO:0000256" key="5">
    <source>
        <dbReference type="ARBA" id="ARBA00022927"/>
    </source>
</evidence>
<comment type="subcellular location">
    <subcellularLocation>
        <location evidence="8">Cytoplasm</location>
    </subcellularLocation>
</comment>
<dbReference type="AlphaFoldDB" id="A0A9P7Q6T8"/>
<dbReference type="InterPro" id="IPR003593">
    <property type="entry name" value="AAA+_ATPase"/>
</dbReference>
<feature type="region of interest" description="Disordered" evidence="9">
    <location>
        <begin position="1"/>
        <end position="80"/>
    </location>
</feature>
<evidence type="ECO:0000256" key="4">
    <source>
        <dbReference type="ARBA" id="ARBA00022840"/>
    </source>
</evidence>
<gene>
    <name evidence="11" type="ORF">E4U13_003578</name>
</gene>
<comment type="similarity">
    <text evidence="1 8">Belongs to the AAA ATPase family.</text>
</comment>
<dbReference type="PANTHER" id="PTHR23078">
    <property type="entry name" value="VESICULAR-FUSION PROTEIN NSF"/>
    <property type="match status" value="1"/>
</dbReference>
<evidence type="ECO:0000259" key="10">
    <source>
        <dbReference type="SMART" id="SM00382"/>
    </source>
</evidence>
<dbReference type="Pfam" id="PF00004">
    <property type="entry name" value="AAA"/>
    <property type="match status" value="2"/>
</dbReference>
<evidence type="ECO:0000256" key="8">
    <source>
        <dbReference type="RuleBase" id="RU367045"/>
    </source>
</evidence>
<feature type="domain" description="AAA+ ATPase" evidence="10">
    <location>
        <begin position="636"/>
        <end position="757"/>
    </location>
</feature>
<dbReference type="Proteomes" id="UP000732380">
    <property type="component" value="Unassembled WGS sequence"/>
</dbReference>
<keyword evidence="12" id="KW-1185">Reference proteome</keyword>
<dbReference type="InterPro" id="IPR039812">
    <property type="entry name" value="Vesicle-fus_ATPase"/>
</dbReference>
<dbReference type="SMART" id="SM00382">
    <property type="entry name" value="AAA"/>
    <property type="match status" value="2"/>
</dbReference>
<dbReference type="SUPFAM" id="SSF52540">
    <property type="entry name" value="P-loop containing nucleoside triphosphate hydrolases"/>
    <property type="match status" value="2"/>
</dbReference>
<dbReference type="GO" id="GO:0043001">
    <property type="term" value="P:Golgi to plasma membrane protein transport"/>
    <property type="evidence" value="ECO:0007669"/>
    <property type="project" value="TreeGrafter"/>
</dbReference>
<dbReference type="Gene3D" id="3.40.50.300">
    <property type="entry name" value="P-loop containing nucleotide triphosphate hydrolases"/>
    <property type="match status" value="2"/>
</dbReference>
<dbReference type="SUPFAM" id="SSF54585">
    <property type="entry name" value="Cdc48 domain 2-like"/>
    <property type="match status" value="1"/>
</dbReference>
<reference evidence="11 12" key="1">
    <citation type="journal article" date="2020" name="bioRxiv">
        <title>Whole genome comparisons of ergot fungi reveals the divergence and evolution of species within the genus Claviceps are the result of varying mechanisms driving genome evolution and host range expansion.</title>
        <authorList>
            <person name="Wyka S.A."/>
            <person name="Mondo S.J."/>
            <person name="Liu M."/>
            <person name="Dettman J."/>
            <person name="Nalam V."/>
            <person name="Broders K.D."/>
        </authorList>
    </citation>
    <scope>NUCLEOTIDE SEQUENCE [LARGE SCALE GENOMIC DNA]</scope>
    <source>
        <strain evidence="11 12">LM576</strain>
    </source>
</reference>
<name>A0A9P7Q6T8_9HYPO</name>
<dbReference type="GO" id="GO:0005524">
    <property type="term" value="F:ATP binding"/>
    <property type="evidence" value="ECO:0007669"/>
    <property type="project" value="UniProtKB-UniRule"/>
</dbReference>
<evidence type="ECO:0000256" key="1">
    <source>
        <dbReference type="ARBA" id="ARBA00006914"/>
    </source>
</evidence>
<dbReference type="Gene3D" id="1.10.8.60">
    <property type="match status" value="1"/>
</dbReference>
<keyword evidence="8" id="KW-0963">Cytoplasm</keyword>
<dbReference type="FunFam" id="1.10.8.60:FF:000127">
    <property type="entry name" value="Vesicular-fusion protein SEC18"/>
    <property type="match status" value="1"/>
</dbReference>
<keyword evidence="8" id="KW-0931">ER-Golgi transport</keyword>
<keyword evidence="8" id="KW-0378">Hydrolase</keyword>
<protein>
    <recommendedName>
        <fullName evidence="7 8">Vesicular-fusion protein SEC18</fullName>
    </recommendedName>
</protein>
<dbReference type="InterPro" id="IPR003960">
    <property type="entry name" value="ATPase_AAA_CS"/>
</dbReference>
<feature type="domain" description="AAA+ ATPase" evidence="10">
    <location>
        <begin position="355"/>
        <end position="503"/>
    </location>
</feature>
<dbReference type="InterPro" id="IPR009010">
    <property type="entry name" value="Asp_de-COase-like_dom_sf"/>
</dbReference>
<dbReference type="Pfam" id="PF02933">
    <property type="entry name" value="CDC48_2"/>
    <property type="match status" value="1"/>
</dbReference>
<sequence length="854" mass="94089">MSRAPPPGGAGRMPMGGGMPGNNYRMPPGQGRPPPPGGPYGGNPDPRGHLFSRPDQGAGPRSPGPPRHQGGLASGPGAGERVSLRVQKIADEGLRTRLVFENICAVSQQDFPRDAQDPKRPNDGSTPFYLLLRCAQPEREFVVVVQSFHQYPAGYISLTDPQRTWCQIGFTDVFTGEVYDPFSSGKNVHLGSIDVEIGFALPEKKTTDIPYDEEDLSSEFKKRYQNQILAPGQRMIMELRSIPLYITVRTVDLFDLLASSEDTARQTSRESHSRGILIEQTRVIFHRDASRDGHGKFRLKPSLSNPNSNPIFTPGFKFEDMGIGGLSKEFSTIFRGAFASRVFPPGLVANMGIQHVKGLLLYGPPGTGKTLIARQIGKMLNARPPKVINGPEVLNKYVGQSEENIRKLFADAEKEYKEKGDESSLHIIIFDELDAICKQRGSGAGGGTGVGDSVVNQLLSKLDGVDQLNNILLIGMTNRKDMIDEALMRPGRLETHVEVSLPDEPGRLEIFKIHTTKMRDNNLLDPDVDLEELASLTKNYSGAEISGVVRSAAAFSFERYTEVGKMAVPKQDLTGMTVNANDFRQALTQIRPHFGVPEEEIERSIKLGIISYSQQLDESIENMMSTVRGVRDSNLCRGSILFHGPPGAGKTALAAHLALRSDFPLVKMITPADLLHYRDEFARADYVHKIFVDAYKSPASIVVLDEVESLIDWNEMGSSFSRVILRSLRTLTASEPPKNHRLLVFATTSELPVLKMLKFDHAFDEQVAVPGIMNVDELGAILKGSGSFGPDAIDQVITEVQQRMGSDAIRIGIKRIAYLISLAKARSESNYLGPFMDFLMNDLKKLRQYGMGLE</sequence>